<dbReference type="Gene3D" id="2.60.40.10">
    <property type="entry name" value="Immunoglobulins"/>
    <property type="match status" value="4"/>
</dbReference>
<dbReference type="PROSITE" id="PS50853">
    <property type="entry name" value="FN3"/>
    <property type="match status" value="1"/>
</dbReference>
<organism evidence="3 4">
    <name type="scientific">Nitrospira tepida</name>
    <dbReference type="NCBI Taxonomy" id="2973512"/>
    <lineage>
        <taxon>Bacteria</taxon>
        <taxon>Pseudomonadati</taxon>
        <taxon>Nitrospirota</taxon>
        <taxon>Nitrospiria</taxon>
        <taxon>Nitrospirales</taxon>
        <taxon>Nitrospiraceae</taxon>
        <taxon>Nitrospira</taxon>
    </lineage>
</organism>
<proteinExistence type="predicted"/>
<dbReference type="Pfam" id="PF19190">
    <property type="entry name" value="BACON_2"/>
    <property type="match status" value="2"/>
</dbReference>
<evidence type="ECO:0000256" key="1">
    <source>
        <dbReference type="SAM" id="MobiDB-lite"/>
    </source>
</evidence>
<dbReference type="InterPro" id="IPR013783">
    <property type="entry name" value="Ig-like_fold"/>
</dbReference>
<dbReference type="CDD" id="cd00063">
    <property type="entry name" value="FN3"/>
    <property type="match status" value="1"/>
</dbReference>
<dbReference type="RefSeq" id="WP_289268588.1">
    <property type="nucleotide sequence ID" value="NZ_OX365700.1"/>
</dbReference>
<dbReference type="AlphaFoldDB" id="A0AA86MZG7"/>
<dbReference type="InterPro" id="IPR036116">
    <property type="entry name" value="FN3_sf"/>
</dbReference>
<evidence type="ECO:0000259" key="2">
    <source>
        <dbReference type="PROSITE" id="PS50853"/>
    </source>
</evidence>
<dbReference type="Proteomes" id="UP001179121">
    <property type="component" value="Chromosome"/>
</dbReference>
<accession>A0AA86MZG7</accession>
<dbReference type="EMBL" id="OX365700">
    <property type="protein sequence ID" value="CAI4031827.1"/>
    <property type="molecule type" value="Genomic_DNA"/>
</dbReference>
<reference evidence="3" key="1">
    <citation type="submission" date="2022-10" db="EMBL/GenBank/DDBJ databases">
        <authorList>
            <person name="Koch H."/>
        </authorList>
    </citation>
    <scope>NUCLEOTIDE SEQUENCE</scope>
    <source>
        <strain evidence="3">DNF</strain>
    </source>
</reference>
<dbReference type="InterPro" id="IPR003961">
    <property type="entry name" value="FN3_dom"/>
</dbReference>
<dbReference type="InterPro" id="IPR024361">
    <property type="entry name" value="BACON"/>
</dbReference>
<protein>
    <recommendedName>
        <fullName evidence="2">Fibronectin type-III domain-containing protein</fullName>
    </recommendedName>
</protein>
<feature type="region of interest" description="Disordered" evidence="1">
    <location>
        <begin position="245"/>
        <end position="264"/>
    </location>
</feature>
<dbReference type="Pfam" id="PF00041">
    <property type="entry name" value="fn3"/>
    <property type="match status" value="1"/>
</dbReference>
<dbReference type="SMART" id="SM00060">
    <property type="entry name" value="FN3"/>
    <property type="match status" value="1"/>
</dbReference>
<gene>
    <name evidence="3" type="ORF">DNFV4_02248</name>
</gene>
<evidence type="ECO:0000313" key="3">
    <source>
        <dbReference type="EMBL" id="CAI4031827.1"/>
    </source>
</evidence>
<name>A0AA86MZG7_9BACT</name>
<dbReference type="KEGG" id="nti:DNFV4_02248"/>
<dbReference type="SUPFAM" id="SSF49265">
    <property type="entry name" value="Fibronectin type III"/>
    <property type="match status" value="1"/>
</dbReference>
<feature type="domain" description="Fibronectin type-III" evidence="2">
    <location>
        <begin position="452"/>
        <end position="542"/>
    </location>
</feature>
<sequence length="542" mass="55573">MLFQALWLYREWWRLYLLLVLTIGTQVLFASESRAFSLSPSQLTFTATAGAGAPASQTLSLTASGSNEYQCESNASWLKLSTNYGVLSGESAQISVSVNTSGMSAGIYTAQVQFWVYGGQDPNTYTPAITVTLNLTSGSGSGSSTNPMISITPTNLNFSGTVGGSNPSAQRINLTNPGGGTLSWNIASSEPWLLVTPLSGTTTTEADRPTVTANISGLAAGTYNGVLTVSGNASNSPQQIPVTLTLGSGPSPTQPPPTTSGLSANPPSIMISVPEGTTDQQLFSFDISSSGTSTGWTINDPAYWMLRDPTSGTTPSKVYGYVFPGGLAVGTYTATFVITPSNSTLSPLSVPVTLTVGNGGSASQSPILTVNPTSLNFSYSSGNQSSISQALNISNTGGGTLSWTLSESASWLSASPRSGTGSGTSTITVAGGLAAGTYTTNITVSASGASGSPRTIPVTVTVGATSTSVNLSWDANSESDLASYKVYYGTSPGNYTTNINVGKVTNYTVNGLATGRTYYFAVTALDNAGNESGFSNEASAQR</sequence>
<evidence type="ECO:0000313" key="4">
    <source>
        <dbReference type="Proteomes" id="UP001179121"/>
    </source>
</evidence>
<keyword evidence="4" id="KW-1185">Reference proteome</keyword>